<dbReference type="Gene3D" id="3.90.190.10">
    <property type="entry name" value="Protein tyrosine phosphatase superfamily"/>
    <property type="match status" value="1"/>
</dbReference>
<gene>
    <name evidence="3" type="ORF">THII_3046</name>
</gene>
<dbReference type="AlphaFoldDB" id="A0A090AGI1"/>
<dbReference type="Pfam" id="PF22784">
    <property type="entry name" value="PTP-SAK"/>
    <property type="match status" value="1"/>
</dbReference>
<dbReference type="InterPro" id="IPR016130">
    <property type="entry name" value="Tyr_Pase_AS"/>
</dbReference>
<dbReference type="SUPFAM" id="SSF52799">
    <property type="entry name" value="(Phosphotyrosine protein) phosphatases II"/>
    <property type="match status" value="1"/>
</dbReference>
<keyword evidence="4" id="KW-1185">Reference proteome</keyword>
<name>A0A090AGI1_9GAMM</name>
<dbReference type="STRING" id="40754.THII_3046"/>
<dbReference type="PROSITE" id="PS50056">
    <property type="entry name" value="TYR_PHOSPHATASE_2"/>
    <property type="match status" value="1"/>
</dbReference>
<dbReference type="KEGG" id="tig:THII_3046"/>
<dbReference type="Proteomes" id="UP000031623">
    <property type="component" value="Chromosome"/>
</dbReference>
<evidence type="ECO:0000313" key="4">
    <source>
        <dbReference type="Proteomes" id="UP000031623"/>
    </source>
</evidence>
<dbReference type="GO" id="GO:0016791">
    <property type="term" value="F:phosphatase activity"/>
    <property type="evidence" value="ECO:0007669"/>
    <property type="project" value="UniProtKB-ARBA"/>
</dbReference>
<protein>
    <submittedName>
        <fullName evidence="3">ADP-ribosylation/crystallin J1</fullName>
    </submittedName>
</protein>
<dbReference type="PANTHER" id="PTHR23339">
    <property type="entry name" value="TYROSINE SPECIFIC PROTEIN PHOSPHATASE AND DUAL SPECIFICITY PROTEIN PHOSPHATASE"/>
    <property type="match status" value="1"/>
</dbReference>
<dbReference type="EMBL" id="AP014633">
    <property type="protein sequence ID" value="BAP57343.1"/>
    <property type="molecule type" value="Genomic_DNA"/>
</dbReference>
<proteinExistence type="predicted"/>
<organism evidence="3 4">
    <name type="scientific">Thioploca ingrica</name>
    <dbReference type="NCBI Taxonomy" id="40754"/>
    <lineage>
        <taxon>Bacteria</taxon>
        <taxon>Pseudomonadati</taxon>
        <taxon>Pseudomonadota</taxon>
        <taxon>Gammaproteobacteria</taxon>
        <taxon>Thiotrichales</taxon>
        <taxon>Thiotrichaceae</taxon>
        <taxon>Thioploca</taxon>
    </lineage>
</organism>
<accession>A0A090AGI1</accession>
<evidence type="ECO:0000256" key="1">
    <source>
        <dbReference type="ARBA" id="ARBA00022801"/>
    </source>
</evidence>
<evidence type="ECO:0000259" key="2">
    <source>
        <dbReference type="PROSITE" id="PS50056"/>
    </source>
</evidence>
<dbReference type="InterPro" id="IPR050561">
    <property type="entry name" value="PTP"/>
</dbReference>
<dbReference type="InterPro" id="IPR000387">
    <property type="entry name" value="Tyr_Pase_dom"/>
</dbReference>
<dbReference type="PROSITE" id="PS00383">
    <property type="entry name" value="TYR_PHOSPHATASE_1"/>
    <property type="match status" value="1"/>
</dbReference>
<evidence type="ECO:0000313" key="3">
    <source>
        <dbReference type="EMBL" id="BAP57343.1"/>
    </source>
</evidence>
<reference evidence="3 4" key="1">
    <citation type="journal article" date="2014" name="ISME J.">
        <title>Ecophysiology of Thioploca ingrica as revealed by the complete genome sequence supplemented with proteomic evidence.</title>
        <authorList>
            <person name="Kojima H."/>
            <person name="Ogura Y."/>
            <person name="Yamamoto N."/>
            <person name="Togashi T."/>
            <person name="Mori H."/>
            <person name="Watanabe T."/>
            <person name="Nemoto F."/>
            <person name="Kurokawa K."/>
            <person name="Hayashi T."/>
            <person name="Fukui M."/>
        </authorList>
    </citation>
    <scope>NUCLEOTIDE SEQUENCE [LARGE SCALE GENOMIC DNA]</scope>
</reference>
<feature type="domain" description="Tyrosine specific protein phosphatases" evidence="2">
    <location>
        <begin position="102"/>
        <end position="159"/>
    </location>
</feature>
<dbReference type="HOGENOM" id="CLU_047330_3_1_6"/>
<dbReference type="InterPro" id="IPR057023">
    <property type="entry name" value="PTP-SAK"/>
</dbReference>
<sequence>MDKNNLEPQPQTYYLSVYKVYHPHFKKLELYGGQYPGSLINSAAEHILKITELMNLGITTTICLIEESEQKCFYPYEEEVRKNQSTFKRWHYPIVDMSVPNKAFMQQILDTIDRLVIRHEKTYIHCWAGHGRTGTVIGCWLKRHGFDNKTVYQKLMQWRIQTLFGKISSPQVQEQFMMINHWKINE</sequence>
<dbReference type="OrthoDB" id="9806482at2"/>
<dbReference type="InterPro" id="IPR029021">
    <property type="entry name" value="Prot-tyrosine_phosphatase-like"/>
</dbReference>
<keyword evidence="1" id="KW-0378">Hydrolase</keyword>